<proteinExistence type="inferred from homology"/>
<dbReference type="EMBL" id="CP041614">
    <property type="protein sequence ID" value="QDO82288.1"/>
    <property type="molecule type" value="Genomic_DNA"/>
</dbReference>
<keyword evidence="5" id="KW-1185">Reference proteome</keyword>
<organism evidence="4 5">
    <name type="scientific">Shewanella psychropiezotolerans</name>
    <dbReference type="NCBI Taxonomy" id="2593655"/>
    <lineage>
        <taxon>Bacteria</taxon>
        <taxon>Pseudomonadati</taxon>
        <taxon>Pseudomonadota</taxon>
        <taxon>Gammaproteobacteria</taxon>
        <taxon>Alteromonadales</taxon>
        <taxon>Shewanellaceae</taxon>
        <taxon>Shewanella</taxon>
    </lineage>
</organism>
<sequence length="274" mass="31759">MGFERETRVEPLHSYFSHILARIRYLLPLMVMILSLFIDPVKADILTLSLTTGDNYPPFTSRELPQGGMATTLVINAFKKSGYLVEEIEWLPWKRGVTLTQRGQYHATFPYGWTPERAEYFYFSAPFFPTKKYAWSRLGQANTLTNEEDLQGTVYCNPRGYADFGKIKELIDRNLLRRETPNSMLHCFKMLLQKRVDFVSAAPNDAMKALLEAEISPQEVQRSEFVVTEIPLHVIVPKQIPRAQDIIDAFNKGLIILRENGRYEVLKEEFNWVE</sequence>
<dbReference type="Gene3D" id="3.40.190.10">
    <property type="entry name" value="Periplasmic binding protein-like II"/>
    <property type="match status" value="2"/>
</dbReference>
<protein>
    <submittedName>
        <fullName evidence="4">ABC transporter substrate-binding protein</fullName>
    </submittedName>
</protein>
<dbReference type="RefSeq" id="WP_144044679.1">
    <property type="nucleotide sequence ID" value="NZ_CP041614.1"/>
</dbReference>
<evidence type="ECO:0000256" key="1">
    <source>
        <dbReference type="ARBA" id="ARBA00010333"/>
    </source>
</evidence>
<evidence type="ECO:0000313" key="5">
    <source>
        <dbReference type="Proteomes" id="UP000315947"/>
    </source>
</evidence>
<dbReference type="PANTHER" id="PTHR35936:SF25">
    <property type="entry name" value="ABC TRANSPORTER SUBSTRATE-BINDING PROTEIN"/>
    <property type="match status" value="1"/>
</dbReference>
<dbReference type="InterPro" id="IPR001638">
    <property type="entry name" value="Solute-binding_3/MltF_N"/>
</dbReference>
<evidence type="ECO:0000259" key="3">
    <source>
        <dbReference type="Pfam" id="PF00497"/>
    </source>
</evidence>
<comment type="similarity">
    <text evidence="1">Belongs to the bacterial solute-binding protein 3 family.</text>
</comment>
<dbReference type="SUPFAM" id="SSF53850">
    <property type="entry name" value="Periplasmic binding protein-like II"/>
    <property type="match status" value="1"/>
</dbReference>
<dbReference type="PANTHER" id="PTHR35936">
    <property type="entry name" value="MEMBRANE-BOUND LYTIC MUREIN TRANSGLYCOSYLASE F"/>
    <property type="match status" value="1"/>
</dbReference>
<gene>
    <name evidence="4" type="ORF">FM037_02325</name>
</gene>
<keyword evidence="2" id="KW-0732">Signal</keyword>
<evidence type="ECO:0000256" key="2">
    <source>
        <dbReference type="ARBA" id="ARBA00022729"/>
    </source>
</evidence>
<reference evidence="4 5" key="1">
    <citation type="submission" date="2019-07" db="EMBL/GenBank/DDBJ databases">
        <title>Shewanella sp. YLB-06 whole genomic sequence.</title>
        <authorList>
            <person name="Yu L."/>
        </authorList>
    </citation>
    <scope>NUCLEOTIDE SEQUENCE [LARGE SCALE GENOMIC DNA]</scope>
    <source>
        <strain evidence="4 5">YLB-06</strain>
    </source>
</reference>
<dbReference type="Pfam" id="PF00497">
    <property type="entry name" value="SBP_bac_3"/>
    <property type="match status" value="1"/>
</dbReference>
<name>A0ABX5WX70_9GAMM</name>
<evidence type="ECO:0000313" key="4">
    <source>
        <dbReference type="EMBL" id="QDO82288.1"/>
    </source>
</evidence>
<feature type="domain" description="Solute-binding protein family 3/N-terminal" evidence="3">
    <location>
        <begin position="51"/>
        <end position="270"/>
    </location>
</feature>
<accession>A0ABX5WX70</accession>
<dbReference type="Proteomes" id="UP000315947">
    <property type="component" value="Chromosome"/>
</dbReference>